<proteinExistence type="predicted"/>
<evidence type="ECO:0000313" key="1">
    <source>
        <dbReference type="EMBL" id="CAG8555730.1"/>
    </source>
</evidence>
<gene>
    <name evidence="1" type="ORF">SPELUC_LOCUS5392</name>
</gene>
<evidence type="ECO:0000313" key="2">
    <source>
        <dbReference type="Proteomes" id="UP000789366"/>
    </source>
</evidence>
<name>A0ACA9LYM7_9GLOM</name>
<sequence length="105" mass="12566">MSYARDGRKMGYTPVPFQYFGQQQQPTLIYTQVNLPHPLLMNHGPRPQRNDNRCYECRQVGHYKKNCPRLKNQHRRRNQHKQTVVVNIVAPPKTNMFSRFLKWGK</sequence>
<organism evidence="1 2">
    <name type="scientific">Cetraspora pellucida</name>
    <dbReference type="NCBI Taxonomy" id="1433469"/>
    <lineage>
        <taxon>Eukaryota</taxon>
        <taxon>Fungi</taxon>
        <taxon>Fungi incertae sedis</taxon>
        <taxon>Mucoromycota</taxon>
        <taxon>Glomeromycotina</taxon>
        <taxon>Glomeromycetes</taxon>
        <taxon>Diversisporales</taxon>
        <taxon>Gigasporaceae</taxon>
        <taxon>Cetraspora</taxon>
    </lineage>
</organism>
<keyword evidence="2" id="KW-1185">Reference proteome</keyword>
<protein>
    <submittedName>
        <fullName evidence="1">7591_t:CDS:1</fullName>
    </submittedName>
</protein>
<comment type="caution">
    <text evidence="1">The sequence shown here is derived from an EMBL/GenBank/DDBJ whole genome shotgun (WGS) entry which is preliminary data.</text>
</comment>
<reference evidence="1" key="1">
    <citation type="submission" date="2021-06" db="EMBL/GenBank/DDBJ databases">
        <authorList>
            <person name="Kallberg Y."/>
            <person name="Tangrot J."/>
            <person name="Rosling A."/>
        </authorList>
    </citation>
    <scope>NUCLEOTIDE SEQUENCE</scope>
    <source>
        <strain evidence="1">28 12/20/2015</strain>
    </source>
</reference>
<dbReference type="EMBL" id="CAJVPW010005490">
    <property type="protein sequence ID" value="CAG8555730.1"/>
    <property type="molecule type" value="Genomic_DNA"/>
</dbReference>
<accession>A0ACA9LYM7</accession>
<dbReference type="Proteomes" id="UP000789366">
    <property type="component" value="Unassembled WGS sequence"/>
</dbReference>